<accession>A0A816CXY7</accession>
<sequence length="234" mass="26554">MKMKSELLVICFHLLGFIVLMHGLFPFSSSVNKIANRSCFDSQESSKRHVMLMIIDALRADYVFNRNHSYYLKSIEKLEENGKCLSYKLRSHSPTITLPRLKALLTGTIPSFRDAIFNYGSSLDQIGPASGAFNDFVKDKLLEYDEIKNNIFSKMTENDMLIITSGYGGSSHVETFVPACFISQKCQNKILNIEEYLRIDLTPTLSALLQISISSNNLGIIIENLLQNFYNKNK</sequence>
<dbReference type="PANTHER" id="PTHR23072">
    <property type="entry name" value="PHOSPHATIDYLINOSITOL GLYCAN-RELATED"/>
    <property type="match status" value="1"/>
</dbReference>
<dbReference type="Pfam" id="PF01663">
    <property type="entry name" value="Phosphodiest"/>
    <property type="match status" value="1"/>
</dbReference>
<proteinExistence type="predicted"/>
<dbReference type="EMBL" id="CAJNOW010014170">
    <property type="protein sequence ID" value="CAF1630037.1"/>
    <property type="molecule type" value="Genomic_DNA"/>
</dbReference>
<dbReference type="GO" id="GO:0006506">
    <property type="term" value="P:GPI anchor biosynthetic process"/>
    <property type="evidence" value="ECO:0007669"/>
    <property type="project" value="InterPro"/>
</dbReference>
<evidence type="ECO:0000313" key="2">
    <source>
        <dbReference type="Proteomes" id="UP000663834"/>
    </source>
</evidence>
<dbReference type="Proteomes" id="UP000663834">
    <property type="component" value="Unassembled WGS sequence"/>
</dbReference>
<dbReference type="PANTHER" id="PTHR23072:SF0">
    <property type="entry name" value="GPI ETHANOLAMINE PHOSPHATE TRANSFERASE 2"/>
    <property type="match status" value="1"/>
</dbReference>
<evidence type="ECO:0000313" key="1">
    <source>
        <dbReference type="EMBL" id="CAF1630037.1"/>
    </source>
</evidence>
<dbReference type="InterPro" id="IPR039527">
    <property type="entry name" value="PIGG/GPI7"/>
</dbReference>
<dbReference type="GO" id="GO:0051267">
    <property type="term" value="F:CP2 mannose-ethanolamine phosphotransferase activity"/>
    <property type="evidence" value="ECO:0007669"/>
    <property type="project" value="TreeGrafter"/>
</dbReference>
<dbReference type="AlphaFoldDB" id="A0A816CXY7"/>
<protein>
    <submittedName>
        <fullName evidence="1">Uncharacterized protein</fullName>
    </submittedName>
</protein>
<gene>
    <name evidence="1" type="ORF">KQP761_LOCUS26010</name>
</gene>
<organism evidence="1 2">
    <name type="scientific">Rotaria magnacalcarata</name>
    <dbReference type="NCBI Taxonomy" id="392030"/>
    <lineage>
        <taxon>Eukaryota</taxon>
        <taxon>Metazoa</taxon>
        <taxon>Spiralia</taxon>
        <taxon>Gnathifera</taxon>
        <taxon>Rotifera</taxon>
        <taxon>Eurotatoria</taxon>
        <taxon>Bdelloidea</taxon>
        <taxon>Philodinida</taxon>
        <taxon>Philodinidae</taxon>
        <taxon>Rotaria</taxon>
    </lineage>
</organism>
<dbReference type="InterPro" id="IPR002591">
    <property type="entry name" value="Phosphodiest/P_Trfase"/>
</dbReference>
<dbReference type="GO" id="GO:0005789">
    <property type="term" value="C:endoplasmic reticulum membrane"/>
    <property type="evidence" value="ECO:0007669"/>
    <property type="project" value="TreeGrafter"/>
</dbReference>
<dbReference type="OrthoDB" id="272139at2759"/>
<dbReference type="InterPro" id="IPR017850">
    <property type="entry name" value="Alkaline_phosphatase_core_sf"/>
</dbReference>
<dbReference type="Gene3D" id="3.40.720.10">
    <property type="entry name" value="Alkaline Phosphatase, subunit A"/>
    <property type="match status" value="2"/>
</dbReference>
<name>A0A816CXY7_9BILA</name>
<comment type="caution">
    <text evidence="1">The sequence shown here is derived from an EMBL/GenBank/DDBJ whole genome shotgun (WGS) entry which is preliminary data.</text>
</comment>
<dbReference type="SUPFAM" id="SSF53649">
    <property type="entry name" value="Alkaline phosphatase-like"/>
    <property type="match status" value="2"/>
</dbReference>
<reference evidence="1" key="1">
    <citation type="submission" date="2021-02" db="EMBL/GenBank/DDBJ databases">
        <authorList>
            <person name="Nowell W R."/>
        </authorList>
    </citation>
    <scope>NUCLEOTIDE SEQUENCE</scope>
</reference>